<organism evidence="2 3">
    <name type="scientific">Xylanimonas ulmi</name>
    <dbReference type="NCBI Taxonomy" id="228973"/>
    <lineage>
        <taxon>Bacteria</taxon>
        <taxon>Bacillati</taxon>
        <taxon>Actinomycetota</taxon>
        <taxon>Actinomycetes</taxon>
        <taxon>Micrococcales</taxon>
        <taxon>Promicromonosporaceae</taxon>
        <taxon>Xylanimonas</taxon>
    </lineage>
</organism>
<gene>
    <name evidence="2" type="ORF">EV386_0267</name>
</gene>
<dbReference type="EMBL" id="SGWX01000001">
    <property type="protein sequence ID" value="RZS60026.1"/>
    <property type="molecule type" value="Genomic_DNA"/>
</dbReference>
<evidence type="ECO:0000259" key="1">
    <source>
        <dbReference type="Pfam" id="PF00501"/>
    </source>
</evidence>
<sequence length="231" mass="24179">MNVEDEATPSAELEPHAKLDLCSIRRAGNGISTFSQQVATMSCRLAAAGAGLGVRVAIAIDRASARAVAAWACWSIGAVVVASDPSLRDRRRLRAFRLGEPDILVADSRGLIQTRDLPAPELRIALTGRAGTSSVGPLGDHVRLCDIATDPHHEPRPSHPDADAAILFGPNGNDRGVHYTLADLSSLVKHVLGAGDDRRWSALGARLGTVDTAVSLLWPGLMAHPAASSAG</sequence>
<proteinExistence type="predicted"/>
<comment type="caution">
    <text evidence="2">The sequence shown here is derived from an EMBL/GenBank/DDBJ whole genome shotgun (WGS) entry which is preliminary data.</text>
</comment>
<dbReference type="Proteomes" id="UP000293852">
    <property type="component" value="Unassembled WGS sequence"/>
</dbReference>
<name>A0A4Q7LY21_9MICO</name>
<dbReference type="Gene3D" id="3.40.50.12780">
    <property type="entry name" value="N-terminal domain of ligase-like"/>
    <property type="match status" value="1"/>
</dbReference>
<keyword evidence="3" id="KW-1185">Reference proteome</keyword>
<evidence type="ECO:0000313" key="2">
    <source>
        <dbReference type="EMBL" id="RZS60026.1"/>
    </source>
</evidence>
<reference evidence="2 3" key="1">
    <citation type="submission" date="2019-02" db="EMBL/GenBank/DDBJ databases">
        <title>Sequencing the genomes of 1000 actinobacteria strains.</title>
        <authorList>
            <person name="Klenk H.-P."/>
        </authorList>
    </citation>
    <scope>NUCLEOTIDE SEQUENCE [LARGE SCALE GENOMIC DNA]</scope>
    <source>
        <strain evidence="2 3">DSM 16932</strain>
    </source>
</reference>
<feature type="domain" description="AMP-dependent synthetase/ligase" evidence="1">
    <location>
        <begin position="34"/>
        <end position="190"/>
    </location>
</feature>
<dbReference type="AlphaFoldDB" id="A0A4Q7LY21"/>
<dbReference type="InterPro" id="IPR042099">
    <property type="entry name" value="ANL_N_sf"/>
</dbReference>
<protein>
    <submittedName>
        <fullName evidence="2">AMP-binding enzyme</fullName>
    </submittedName>
</protein>
<dbReference type="RefSeq" id="WP_130411628.1">
    <property type="nucleotide sequence ID" value="NZ_SGWX01000001.1"/>
</dbReference>
<dbReference type="SUPFAM" id="SSF56801">
    <property type="entry name" value="Acetyl-CoA synthetase-like"/>
    <property type="match status" value="1"/>
</dbReference>
<accession>A0A4Q7LY21</accession>
<dbReference type="Pfam" id="PF00501">
    <property type="entry name" value="AMP-binding"/>
    <property type="match status" value="1"/>
</dbReference>
<evidence type="ECO:0000313" key="3">
    <source>
        <dbReference type="Proteomes" id="UP000293852"/>
    </source>
</evidence>
<dbReference type="InterPro" id="IPR000873">
    <property type="entry name" value="AMP-dep_synth/lig_dom"/>
</dbReference>